<organism evidence="1 2">
    <name type="scientific">Pseudomonas bijieensis</name>
    <dbReference type="NCBI Taxonomy" id="2681983"/>
    <lineage>
        <taxon>Bacteria</taxon>
        <taxon>Pseudomonadati</taxon>
        <taxon>Pseudomonadota</taxon>
        <taxon>Gammaproteobacteria</taxon>
        <taxon>Pseudomonadales</taxon>
        <taxon>Pseudomonadaceae</taxon>
        <taxon>Pseudomonas</taxon>
    </lineage>
</organism>
<dbReference type="AlphaFoldDB" id="A0A6N1CTB6"/>
<evidence type="ECO:0000313" key="1">
    <source>
        <dbReference type="EMBL" id="QKS82871.1"/>
    </source>
</evidence>
<dbReference type="EMBL" id="CP048810">
    <property type="protein sequence ID" value="QKS82871.1"/>
    <property type="molecule type" value="Genomic_DNA"/>
</dbReference>
<gene>
    <name evidence="1" type="ORF">GN234_13310</name>
</gene>
<protein>
    <submittedName>
        <fullName evidence="1">Uncharacterized protein</fullName>
    </submittedName>
</protein>
<evidence type="ECO:0000313" key="2">
    <source>
        <dbReference type="Proteomes" id="UP000509545"/>
    </source>
</evidence>
<accession>A0A6N1CTB6</accession>
<dbReference type="KEGG" id="pbz:GN234_13310"/>
<dbReference type="Proteomes" id="UP000509545">
    <property type="component" value="Chromosome"/>
</dbReference>
<keyword evidence="2" id="KW-1185">Reference proteome</keyword>
<sequence length="63" mass="7552">MLTKDDFKYFKAGDKVQIRLDPNSKTTQWVYFHEIFAERLEYHDLNYREYSVELSALTSPTDS</sequence>
<dbReference type="RefSeq" id="WP_176688591.1">
    <property type="nucleotide sequence ID" value="NZ_CP048810.1"/>
</dbReference>
<reference evidence="1 2" key="1">
    <citation type="submission" date="2020-02" db="EMBL/GenBank/DDBJ databases">
        <authorList>
            <person name="Liang J."/>
        </authorList>
    </citation>
    <scope>NUCLEOTIDE SEQUENCE [LARGE SCALE GENOMIC DNA]</scope>
    <source>
        <strain evidence="1 2">L22-9</strain>
    </source>
</reference>
<name>A0A6N1CTB6_9PSED</name>
<proteinExistence type="predicted"/>